<dbReference type="GO" id="GO:0005576">
    <property type="term" value="C:extracellular region"/>
    <property type="evidence" value="ECO:0007669"/>
    <property type="project" value="UniProtKB-SubCell"/>
</dbReference>
<protein>
    <submittedName>
        <fullName evidence="10">Avidin</fullName>
    </submittedName>
</protein>
<dbReference type="PANTHER" id="PTHR34399:SF3">
    <property type="entry name" value="AVID PROTEIN-RELATED"/>
    <property type="match status" value="1"/>
</dbReference>
<gene>
    <name evidence="10" type="primary">AVID</name>
</gene>
<name>C1C408_AQUCT</name>
<dbReference type="InterPro" id="IPR005469">
    <property type="entry name" value="Avidin"/>
</dbReference>
<keyword evidence="3" id="KW-0964">Secreted</keyword>
<dbReference type="PRINTS" id="PR00709">
    <property type="entry name" value="AVIDIN"/>
</dbReference>
<feature type="disulfide bond" evidence="8">
    <location>
        <begin position="24"/>
        <end position="99"/>
    </location>
</feature>
<keyword evidence="5 8" id="KW-1015">Disulfide bond</keyword>
<dbReference type="Gene3D" id="2.40.128.30">
    <property type="entry name" value="Avidin-like"/>
    <property type="match status" value="1"/>
</dbReference>
<evidence type="ECO:0000313" key="10">
    <source>
        <dbReference type="EMBL" id="ACO51718.1"/>
    </source>
</evidence>
<dbReference type="EMBL" id="BT081587">
    <property type="protein sequence ID" value="ACO51718.1"/>
    <property type="molecule type" value="mRNA"/>
</dbReference>
<evidence type="ECO:0000256" key="1">
    <source>
        <dbReference type="ARBA" id="ARBA00004613"/>
    </source>
</evidence>
<evidence type="ECO:0000256" key="5">
    <source>
        <dbReference type="ARBA" id="ARBA00023157"/>
    </source>
</evidence>
<feature type="chain" id="PRO_5002905499" evidence="9">
    <location>
        <begin position="23"/>
        <end position="139"/>
    </location>
</feature>
<evidence type="ECO:0000256" key="4">
    <source>
        <dbReference type="ARBA" id="ARBA00022729"/>
    </source>
</evidence>
<feature type="signal peptide" evidence="9">
    <location>
        <begin position="1"/>
        <end position="22"/>
    </location>
</feature>
<dbReference type="SUPFAM" id="SSF50876">
    <property type="entry name" value="Avidin/streptavidin"/>
    <property type="match status" value="1"/>
</dbReference>
<dbReference type="Pfam" id="PF01382">
    <property type="entry name" value="Avidin"/>
    <property type="match status" value="1"/>
</dbReference>
<evidence type="ECO:0000256" key="9">
    <source>
        <dbReference type="SAM" id="SignalP"/>
    </source>
</evidence>
<evidence type="ECO:0000256" key="2">
    <source>
        <dbReference type="ARBA" id="ARBA00006297"/>
    </source>
</evidence>
<dbReference type="GO" id="GO:0009374">
    <property type="term" value="F:biotin binding"/>
    <property type="evidence" value="ECO:0007669"/>
    <property type="project" value="InterPro"/>
</dbReference>
<dbReference type="PROSITE" id="PS51326">
    <property type="entry name" value="AVIDIN_2"/>
    <property type="match status" value="1"/>
</dbReference>
<reference evidence="10" key="1">
    <citation type="submission" date="2009-04" db="EMBL/GenBank/DDBJ databases">
        <title>Rana catesbeiana ESTs and full-length cDNAs.</title>
        <authorList>
            <person name="Helbing C.C."/>
            <person name="Veldhoen N."/>
            <person name="Leong J."/>
            <person name="Koop B.F."/>
        </authorList>
    </citation>
    <scope>NUCLEOTIDE SEQUENCE</scope>
    <source>
        <tissue evidence="10">Mixed tissue</tissue>
    </source>
</reference>
<dbReference type="PANTHER" id="PTHR34399">
    <property type="entry name" value="AVIDIN-RELATED"/>
    <property type="match status" value="1"/>
</dbReference>
<accession>C1C408</accession>
<comment type="similarity">
    <text evidence="2">Belongs to the avidin/streptavidin family.</text>
</comment>
<organism evidence="10">
    <name type="scientific">Aquarana catesbeiana</name>
    <name type="common">American bullfrog</name>
    <name type="synonym">Rana catesbeiana</name>
    <dbReference type="NCBI Taxonomy" id="8400"/>
    <lineage>
        <taxon>Eukaryota</taxon>
        <taxon>Metazoa</taxon>
        <taxon>Chordata</taxon>
        <taxon>Craniata</taxon>
        <taxon>Vertebrata</taxon>
        <taxon>Euteleostomi</taxon>
        <taxon>Amphibia</taxon>
        <taxon>Batrachia</taxon>
        <taxon>Anura</taxon>
        <taxon>Neobatrachia</taxon>
        <taxon>Ranoidea</taxon>
        <taxon>Ranidae</taxon>
        <taxon>Aquarana</taxon>
    </lineage>
</organism>
<proteinExistence type="evidence at transcript level"/>
<evidence type="ECO:0000256" key="8">
    <source>
        <dbReference type="PIRSR" id="PIRSR605468-51"/>
    </source>
</evidence>
<dbReference type="InterPro" id="IPR036896">
    <property type="entry name" value="Avidin-like_sf"/>
</dbReference>
<keyword evidence="4 9" id="KW-0732">Signal</keyword>
<dbReference type="AlphaFoldDB" id="C1C408"/>
<evidence type="ECO:0000256" key="6">
    <source>
        <dbReference type="ARBA" id="ARBA00023180"/>
    </source>
</evidence>
<comment type="subcellular location">
    <subcellularLocation>
        <location evidence="1">Secreted</location>
    </subcellularLocation>
</comment>
<evidence type="ECO:0000256" key="7">
    <source>
        <dbReference type="ARBA" id="ARBA00023267"/>
    </source>
</evidence>
<keyword evidence="6" id="KW-0325">Glycoprotein</keyword>
<dbReference type="InterPro" id="IPR051764">
    <property type="entry name" value="Avidin/Streptavidin-rel"/>
</dbReference>
<keyword evidence="7" id="KW-0092">Biotin</keyword>
<evidence type="ECO:0000256" key="3">
    <source>
        <dbReference type="ARBA" id="ARBA00022525"/>
    </source>
</evidence>
<dbReference type="InterPro" id="IPR005468">
    <property type="entry name" value="Avidin/str"/>
</dbReference>
<sequence length="139" mass="15734">MRMKMYLSLALGLLSIILCINAKCDLTGQWQNDLGSNMTVYVDKNGLIVGKYQTAVSTTNETILESPLVGYQQSSGLPTFGFTVMWQFTNVITVFTGQCFRNETGQVLQTTWLLREESSDAKHNWMQTRVGFNVFYQIP</sequence>